<evidence type="ECO:0000256" key="2">
    <source>
        <dbReference type="PIRSR" id="PIRSR601310-3"/>
    </source>
</evidence>
<dbReference type="InterPro" id="IPR036265">
    <property type="entry name" value="HIT-like_sf"/>
</dbReference>
<evidence type="ECO:0000256" key="3">
    <source>
        <dbReference type="PROSITE-ProRule" id="PRU00464"/>
    </source>
</evidence>
<sequence>MVDCIFCKIINNEIPSRKVYEDNDIVAFLDLTQVTPGHTLVVPKKHVADVFEIDEDLAATIGSKIPKIATAIKKSNPAIKGMNIVNNNGTVAYQSVFHSHIHILPRYDEQDDFSIHFGDHSGNFTTDELDSIALNIKSKLEGY</sequence>
<dbReference type="PANTHER" id="PTHR46648:SF1">
    <property type="entry name" value="ADENOSINE 5'-MONOPHOSPHORAMIDASE HNT1"/>
    <property type="match status" value="1"/>
</dbReference>
<dbReference type="InterPro" id="IPR011146">
    <property type="entry name" value="HIT-like"/>
</dbReference>
<evidence type="ECO:0000259" key="4">
    <source>
        <dbReference type="PROSITE" id="PS51084"/>
    </source>
</evidence>
<dbReference type="FunFam" id="3.30.428.10:FF:000014">
    <property type="entry name" value="Putative histidine triad (HIT) protein"/>
    <property type="match status" value="1"/>
</dbReference>
<dbReference type="GO" id="GO:0003824">
    <property type="term" value="F:catalytic activity"/>
    <property type="evidence" value="ECO:0007669"/>
    <property type="project" value="InterPro"/>
</dbReference>
<evidence type="ECO:0000313" key="6">
    <source>
        <dbReference type="Proteomes" id="UP000199481"/>
    </source>
</evidence>
<accession>A0A1H1BDI2</accession>
<evidence type="ECO:0000256" key="1">
    <source>
        <dbReference type="PIRSR" id="PIRSR601310-1"/>
    </source>
</evidence>
<organism evidence="5 6">
    <name type="scientific">Carnobacterium viridans</name>
    <dbReference type="NCBI Taxonomy" id="174587"/>
    <lineage>
        <taxon>Bacteria</taxon>
        <taxon>Bacillati</taxon>
        <taxon>Bacillota</taxon>
        <taxon>Bacilli</taxon>
        <taxon>Lactobacillales</taxon>
        <taxon>Carnobacteriaceae</taxon>
        <taxon>Carnobacterium</taxon>
    </lineage>
</organism>
<dbReference type="GO" id="GO:0009117">
    <property type="term" value="P:nucleotide metabolic process"/>
    <property type="evidence" value="ECO:0007669"/>
    <property type="project" value="TreeGrafter"/>
</dbReference>
<dbReference type="PROSITE" id="PS00892">
    <property type="entry name" value="HIT_1"/>
    <property type="match status" value="1"/>
</dbReference>
<proteinExistence type="predicted"/>
<dbReference type="PRINTS" id="PR00332">
    <property type="entry name" value="HISTRIAD"/>
</dbReference>
<dbReference type="Proteomes" id="UP000199481">
    <property type="component" value="Unassembled WGS sequence"/>
</dbReference>
<dbReference type="InterPro" id="IPR001310">
    <property type="entry name" value="Histidine_triad_HIT"/>
</dbReference>
<dbReference type="Gene3D" id="3.30.428.10">
    <property type="entry name" value="HIT-like"/>
    <property type="match status" value="1"/>
</dbReference>
<dbReference type="PROSITE" id="PS51084">
    <property type="entry name" value="HIT_2"/>
    <property type="match status" value="1"/>
</dbReference>
<feature type="active site" description="Tele-AMP-histidine intermediate" evidence="1">
    <location>
        <position position="100"/>
    </location>
</feature>
<feature type="domain" description="HIT" evidence="4">
    <location>
        <begin position="5"/>
        <end position="115"/>
    </location>
</feature>
<dbReference type="Pfam" id="PF01230">
    <property type="entry name" value="HIT"/>
    <property type="match status" value="1"/>
</dbReference>
<gene>
    <name evidence="5" type="ORF">SAMN04487752_2539</name>
</gene>
<dbReference type="CDD" id="cd01277">
    <property type="entry name" value="HINT_subgroup"/>
    <property type="match status" value="1"/>
</dbReference>
<evidence type="ECO:0000313" key="5">
    <source>
        <dbReference type="EMBL" id="SDQ49967.1"/>
    </source>
</evidence>
<dbReference type="InterPro" id="IPR039384">
    <property type="entry name" value="HINT"/>
</dbReference>
<dbReference type="PANTHER" id="PTHR46648">
    <property type="entry name" value="HIT FAMILY PROTEIN 1"/>
    <property type="match status" value="1"/>
</dbReference>
<dbReference type="RefSeq" id="WP_089978367.1">
    <property type="nucleotide sequence ID" value="NZ_CP084916.1"/>
</dbReference>
<name>A0A1H1BDI2_9LACT</name>
<feature type="short sequence motif" description="Histidine triad motif" evidence="2 3">
    <location>
        <begin position="98"/>
        <end position="102"/>
    </location>
</feature>
<dbReference type="InterPro" id="IPR019808">
    <property type="entry name" value="Histidine_triad_CS"/>
</dbReference>
<reference evidence="6" key="1">
    <citation type="submission" date="2016-10" db="EMBL/GenBank/DDBJ databases">
        <authorList>
            <person name="Varghese N."/>
            <person name="Submissions S."/>
        </authorList>
    </citation>
    <scope>NUCLEOTIDE SEQUENCE [LARGE SCALE GENOMIC DNA]</scope>
    <source>
        <strain evidence="6">MPL-11</strain>
    </source>
</reference>
<dbReference type="OrthoDB" id="9784774at2"/>
<dbReference type="SUPFAM" id="SSF54197">
    <property type="entry name" value="HIT-like"/>
    <property type="match status" value="1"/>
</dbReference>
<keyword evidence="6" id="KW-1185">Reference proteome</keyword>
<dbReference type="EMBL" id="FNJW01000008">
    <property type="protein sequence ID" value="SDQ49967.1"/>
    <property type="molecule type" value="Genomic_DNA"/>
</dbReference>
<dbReference type="AlphaFoldDB" id="A0A1H1BDI2"/>
<protein>
    <submittedName>
        <fullName evidence="5">Histidine triad (HIT) family protein</fullName>
    </submittedName>
</protein>